<gene>
    <name evidence="2" type="ORF">SAMN05421748_11896</name>
</gene>
<accession>A0A285JB51</accession>
<feature type="domain" description="HTH cro/C1-type" evidence="1">
    <location>
        <begin position="18"/>
        <end position="58"/>
    </location>
</feature>
<dbReference type="PROSITE" id="PS50943">
    <property type="entry name" value="HTH_CROC1"/>
    <property type="match status" value="1"/>
</dbReference>
<name>A0A285JB51_9ACTN</name>
<dbReference type="EMBL" id="OBDY01000018">
    <property type="protein sequence ID" value="SNY57323.1"/>
    <property type="molecule type" value="Genomic_DNA"/>
</dbReference>
<dbReference type="InterPro" id="IPR001387">
    <property type="entry name" value="Cro/C1-type_HTH"/>
</dbReference>
<dbReference type="Pfam" id="PF13560">
    <property type="entry name" value="HTH_31"/>
    <property type="match status" value="1"/>
</dbReference>
<dbReference type="GO" id="GO:0003677">
    <property type="term" value="F:DNA binding"/>
    <property type="evidence" value="ECO:0007669"/>
    <property type="project" value="InterPro"/>
</dbReference>
<dbReference type="AlphaFoldDB" id="A0A285JB51"/>
<keyword evidence="3" id="KW-1185">Reference proteome</keyword>
<sequence length="90" mass="9975">MADGDSPTIARPRMRIALREAREAADVTQVQVADEMEWSLSKVIRIENGDVAISQNDLPIELMLIRLAGCLSGGHRTVPETFPLTLACWR</sequence>
<evidence type="ECO:0000313" key="2">
    <source>
        <dbReference type="EMBL" id="SNY57323.1"/>
    </source>
</evidence>
<dbReference type="CDD" id="cd00093">
    <property type="entry name" value="HTH_XRE"/>
    <property type="match status" value="1"/>
</dbReference>
<protein>
    <submittedName>
        <fullName evidence="2">Helix-turn-helix domain-containing protein</fullName>
    </submittedName>
</protein>
<dbReference type="Gene3D" id="1.10.260.40">
    <property type="entry name" value="lambda repressor-like DNA-binding domains"/>
    <property type="match status" value="1"/>
</dbReference>
<dbReference type="InterPro" id="IPR010982">
    <property type="entry name" value="Lambda_DNA-bd_dom_sf"/>
</dbReference>
<dbReference type="Proteomes" id="UP000219612">
    <property type="component" value="Unassembled WGS sequence"/>
</dbReference>
<dbReference type="SUPFAM" id="SSF47413">
    <property type="entry name" value="lambda repressor-like DNA-binding domains"/>
    <property type="match status" value="1"/>
</dbReference>
<dbReference type="RefSeq" id="WP_245923520.1">
    <property type="nucleotide sequence ID" value="NZ_OBDY01000018.1"/>
</dbReference>
<proteinExistence type="predicted"/>
<organism evidence="2 3">
    <name type="scientific">Paractinoplanes atraurantiacus</name>
    <dbReference type="NCBI Taxonomy" id="1036182"/>
    <lineage>
        <taxon>Bacteria</taxon>
        <taxon>Bacillati</taxon>
        <taxon>Actinomycetota</taxon>
        <taxon>Actinomycetes</taxon>
        <taxon>Micromonosporales</taxon>
        <taxon>Micromonosporaceae</taxon>
        <taxon>Paractinoplanes</taxon>
    </lineage>
</organism>
<evidence type="ECO:0000313" key="3">
    <source>
        <dbReference type="Proteomes" id="UP000219612"/>
    </source>
</evidence>
<reference evidence="2 3" key="1">
    <citation type="submission" date="2017-09" db="EMBL/GenBank/DDBJ databases">
        <authorList>
            <person name="Ehlers B."/>
            <person name="Leendertz F.H."/>
        </authorList>
    </citation>
    <scope>NUCLEOTIDE SEQUENCE [LARGE SCALE GENOMIC DNA]</scope>
    <source>
        <strain evidence="2 3">CGMCC 4.6857</strain>
    </source>
</reference>
<evidence type="ECO:0000259" key="1">
    <source>
        <dbReference type="PROSITE" id="PS50943"/>
    </source>
</evidence>